<dbReference type="InterPro" id="IPR001932">
    <property type="entry name" value="PPM-type_phosphatase-like_dom"/>
</dbReference>
<dbReference type="InterPro" id="IPR000014">
    <property type="entry name" value="PAS"/>
</dbReference>
<evidence type="ECO:0000313" key="3">
    <source>
        <dbReference type="EMBL" id="VGO17352.1"/>
    </source>
</evidence>
<dbReference type="InterPro" id="IPR013656">
    <property type="entry name" value="PAS_4"/>
</dbReference>
<dbReference type="EMBL" id="CAAHFG010000004">
    <property type="protein sequence ID" value="VGO17352.1"/>
    <property type="molecule type" value="Genomic_DNA"/>
</dbReference>
<feature type="domain" description="PAC" evidence="2">
    <location>
        <begin position="82"/>
        <end position="134"/>
    </location>
</feature>
<dbReference type="SMART" id="SM00331">
    <property type="entry name" value="PP2C_SIG"/>
    <property type="match status" value="1"/>
</dbReference>
<dbReference type="Gene3D" id="3.30.450.20">
    <property type="entry name" value="PAS domain"/>
    <property type="match status" value="1"/>
</dbReference>
<gene>
    <name evidence="3" type="ORF">PDESU_05948</name>
</gene>
<keyword evidence="1" id="KW-0378">Hydrolase</keyword>
<dbReference type="SUPFAM" id="SSF55785">
    <property type="entry name" value="PYP-like sensor domain (PAS domain)"/>
    <property type="match status" value="1"/>
</dbReference>
<evidence type="ECO:0000256" key="1">
    <source>
        <dbReference type="ARBA" id="ARBA00022801"/>
    </source>
</evidence>
<dbReference type="CDD" id="cd00130">
    <property type="entry name" value="PAS"/>
    <property type="match status" value="1"/>
</dbReference>
<dbReference type="AlphaFoldDB" id="A0A6C2UB18"/>
<dbReference type="InterPro" id="IPR000700">
    <property type="entry name" value="PAS-assoc_C"/>
</dbReference>
<dbReference type="NCBIfam" id="TIGR00229">
    <property type="entry name" value="sensory_box"/>
    <property type="match status" value="1"/>
</dbReference>
<protein>
    <recommendedName>
        <fullName evidence="2">PAC domain-containing protein</fullName>
    </recommendedName>
</protein>
<dbReference type="GO" id="GO:0016791">
    <property type="term" value="F:phosphatase activity"/>
    <property type="evidence" value="ECO:0007669"/>
    <property type="project" value="TreeGrafter"/>
</dbReference>
<dbReference type="PROSITE" id="PS50113">
    <property type="entry name" value="PAC"/>
    <property type="match status" value="1"/>
</dbReference>
<keyword evidence="4" id="KW-1185">Reference proteome</keyword>
<dbReference type="SUPFAM" id="SSF81606">
    <property type="entry name" value="PP2C-like"/>
    <property type="match status" value="1"/>
</dbReference>
<accession>A0A6C2UB18</accession>
<dbReference type="RefSeq" id="WP_136082833.1">
    <property type="nucleotide sequence ID" value="NZ_CAAHFG010000004.1"/>
</dbReference>
<dbReference type="InterPro" id="IPR035965">
    <property type="entry name" value="PAS-like_dom_sf"/>
</dbReference>
<dbReference type="Proteomes" id="UP000366872">
    <property type="component" value="Unassembled WGS sequence"/>
</dbReference>
<dbReference type="PANTHER" id="PTHR43156:SF2">
    <property type="entry name" value="STAGE II SPORULATION PROTEIN E"/>
    <property type="match status" value="1"/>
</dbReference>
<organism evidence="3 4">
    <name type="scientific">Pontiella desulfatans</name>
    <dbReference type="NCBI Taxonomy" id="2750659"/>
    <lineage>
        <taxon>Bacteria</taxon>
        <taxon>Pseudomonadati</taxon>
        <taxon>Kiritimatiellota</taxon>
        <taxon>Kiritimatiellia</taxon>
        <taxon>Kiritimatiellales</taxon>
        <taxon>Pontiellaceae</taxon>
        <taxon>Pontiella</taxon>
    </lineage>
</organism>
<evidence type="ECO:0000313" key="4">
    <source>
        <dbReference type="Proteomes" id="UP000366872"/>
    </source>
</evidence>
<proteinExistence type="predicted"/>
<dbReference type="InterPro" id="IPR052016">
    <property type="entry name" value="Bact_Sigma-Reg"/>
</dbReference>
<name>A0A6C2UB18_PONDE</name>
<dbReference type="PANTHER" id="PTHR43156">
    <property type="entry name" value="STAGE II SPORULATION PROTEIN E-RELATED"/>
    <property type="match status" value="1"/>
</dbReference>
<evidence type="ECO:0000259" key="2">
    <source>
        <dbReference type="PROSITE" id="PS50113"/>
    </source>
</evidence>
<dbReference type="InterPro" id="IPR036457">
    <property type="entry name" value="PPM-type-like_dom_sf"/>
</dbReference>
<dbReference type="Pfam" id="PF07228">
    <property type="entry name" value="SpoIIE"/>
    <property type="match status" value="1"/>
</dbReference>
<dbReference type="Gene3D" id="3.60.40.10">
    <property type="entry name" value="PPM-type phosphatase domain"/>
    <property type="match status" value="1"/>
</dbReference>
<sequence>MEHQANHGFLLENLMNNSSDSIYFKDLQSRFIKVNQACADKHGWESPESVKGKSDFDTFTQEHAEQAFADEQRIIKTGEPLDAVEEKETWPDGSVTWVSTTKLPLRNEAGEIIGTFGMSRDITEHKEAELRARRYADEINNIKDEMENDVRMAGQLQKNFFPRTYPDYPEGAGQEASCVEFLHRFNLNRQVTGDYCAIMRVSDHEAGIFLCDICGVGVRAALGTALIRGIMQEISSLGNDPGAYLARMNGLLLPLLHQEGLALDATACYLVFDVRTGMTRFANAGHSMPIHFQDGTAAQWLTEGCSQCVGDPLALKPEAAYATVERQLAPGDSVVLFTDGLYSVCNNVDDPLGKKRLLDAAHSLVGEPLADIFDGLEGDALAFSRNGCFSDDVCLVGFHYRKPMGG</sequence>
<dbReference type="Pfam" id="PF08448">
    <property type="entry name" value="PAS_4"/>
    <property type="match status" value="1"/>
</dbReference>
<reference evidence="3 4" key="1">
    <citation type="submission" date="2019-04" db="EMBL/GenBank/DDBJ databases">
        <authorList>
            <person name="Van Vliet M D."/>
        </authorList>
    </citation>
    <scope>NUCLEOTIDE SEQUENCE [LARGE SCALE GENOMIC DNA]</scope>
    <source>
        <strain evidence="3 4">F1</strain>
    </source>
</reference>